<keyword evidence="2" id="KW-0808">Transferase</keyword>
<dbReference type="InterPro" id="IPR001173">
    <property type="entry name" value="Glyco_trans_2-like"/>
</dbReference>
<evidence type="ECO:0000259" key="1">
    <source>
        <dbReference type="Pfam" id="PF00535"/>
    </source>
</evidence>
<proteinExistence type="predicted"/>
<reference evidence="2" key="1">
    <citation type="submission" date="2020-03" db="EMBL/GenBank/DDBJ databases">
        <title>The deep terrestrial virosphere.</title>
        <authorList>
            <person name="Holmfeldt K."/>
            <person name="Nilsson E."/>
            <person name="Simone D."/>
            <person name="Lopez-Fernandez M."/>
            <person name="Wu X."/>
            <person name="de Brujin I."/>
            <person name="Lundin D."/>
            <person name="Andersson A."/>
            <person name="Bertilsson S."/>
            <person name="Dopson M."/>
        </authorList>
    </citation>
    <scope>NUCLEOTIDE SEQUENCE</scope>
    <source>
        <strain evidence="3">MM415A00721</strain>
        <strain evidence="2">MM415B00395</strain>
    </source>
</reference>
<evidence type="ECO:0000313" key="2">
    <source>
        <dbReference type="EMBL" id="QJA65492.1"/>
    </source>
</evidence>
<organism evidence="2">
    <name type="scientific">viral metagenome</name>
    <dbReference type="NCBI Taxonomy" id="1070528"/>
    <lineage>
        <taxon>unclassified sequences</taxon>
        <taxon>metagenomes</taxon>
        <taxon>organismal metagenomes</taxon>
    </lineage>
</organism>
<dbReference type="Gene3D" id="3.90.550.10">
    <property type="entry name" value="Spore Coat Polysaccharide Biosynthesis Protein SpsA, Chain A"/>
    <property type="match status" value="1"/>
</dbReference>
<protein>
    <submittedName>
        <fullName evidence="2">Putative glycosyltransferase</fullName>
    </submittedName>
</protein>
<dbReference type="GO" id="GO:0016740">
    <property type="term" value="F:transferase activity"/>
    <property type="evidence" value="ECO:0007669"/>
    <property type="project" value="UniProtKB-KW"/>
</dbReference>
<dbReference type="EMBL" id="MT141539">
    <property type="protein sequence ID" value="QJA65492.1"/>
    <property type="molecule type" value="Genomic_DNA"/>
</dbReference>
<dbReference type="SUPFAM" id="SSF53448">
    <property type="entry name" value="Nucleotide-diphospho-sugar transferases"/>
    <property type="match status" value="1"/>
</dbReference>
<dbReference type="EMBL" id="MT142422">
    <property type="protein sequence ID" value="QJA80434.1"/>
    <property type="molecule type" value="Genomic_DNA"/>
</dbReference>
<sequence>MKKLCVASNMYNEIDQLPEWYDFVKEIADGGILVVDSGSTDGTQEWFEDHGVIIFHDDIIRREGYGPARNQLRRECKKYFPESHWCLYLDADERILPCDFHKLKWYKDYLINDYDVVALPRIDWIDKEMTKMAKDWVTNPDWQARMSRLNSPVVYIRKLHEQITGFKAIFTSLNLPKINHFHRSSKDKRDLVGKLCAKLHAEDSEYGHTYPKHHKEEMYYEQYKKEGL</sequence>
<dbReference type="InterPro" id="IPR029044">
    <property type="entry name" value="Nucleotide-diphossugar_trans"/>
</dbReference>
<name>A0A6M3J936_9ZZZZ</name>
<feature type="domain" description="Glycosyltransferase 2-like" evidence="1">
    <location>
        <begin position="10"/>
        <end position="155"/>
    </location>
</feature>
<dbReference type="Pfam" id="PF00535">
    <property type="entry name" value="Glycos_transf_2"/>
    <property type="match status" value="1"/>
</dbReference>
<evidence type="ECO:0000313" key="3">
    <source>
        <dbReference type="EMBL" id="QJA80434.1"/>
    </source>
</evidence>
<dbReference type="AlphaFoldDB" id="A0A6M3J936"/>
<gene>
    <name evidence="3" type="ORF">MM415A00721_0007</name>
    <name evidence="2" type="ORF">MM415B00395_0038</name>
</gene>
<accession>A0A6M3J936</accession>